<comment type="caution">
    <text evidence="2">The sequence shown here is derived from an EMBL/GenBank/DDBJ whole genome shotgun (WGS) entry which is preliminary data.</text>
</comment>
<protein>
    <recommendedName>
        <fullName evidence="1">HEPN domain-containing protein</fullName>
    </recommendedName>
</protein>
<dbReference type="InterPro" id="IPR007842">
    <property type="entry name" value="HEPN_dom"/>
</dbReference>
<gene>
    <name evidence="2" type="ORF">GCM10009038_31780</name>
</gene>
<proteinExistence type="predicted"/>
<organism evidence="2 3">
    <name type="scientific">Salinicola rhizosphaerae</name>
    <dbReference type="NCBI Taxonomy" id="1443141"/>
    <lineage>
        <taxon>Bacteria</taxon>
        <taxon>Pseudomonadati</taxon>
        <taxon>Pseudomonadota</taxon>
        <taxon>Gammaproteobacteria</taxon>
        <taxon>Oceanospirillales</taxon>
        <taxon>Halomonadaceae</taxon>
        <taxon>Salinicola</taxon>
    </lineage>
</organism>
<dbReference type="EMBL" id="BMZI01000007">
    <property type="protein sequence ID" value="GHB30631.1"/>
    <property type="molecule type" value="Genomic_DNA"/>
</dbReference>
<dbReference type="Proteomes" id="UP000646745">
    <property type="component" value="Unassembled WGS sequence"/>
</dbReference>
<reference evidence="3" key="1">
    <citation type="journal article" date="2019" name="Int. J. Syst. Evol. Microbiol.">
        <title>The Global Catalogue of Microorganisms (GCM) 10K type strain sequencing project: providing services to taxonomists for standard genome sequencing and annotation.</title>
        <authorList>
            <consortium name="The Broad Institute Genomics Platform"/>
            <consortium name="The Broad Institute Genome Sequencing Center for Infectious Disease"/>
            <person name="Wu L."/>
            <person name="Ma J."/>
        </authorList>
    </citation>
    <scope>NUCLEOTIDE SEQUENCE [LARGE SCALE GENOMIC DNA]</scope>
    <source>
        <strain evidence="3">KCTC 32998</strain>
    </source>
</reference>
<keyword evidence="3" id="KW-1185">Reference proteome</keyword>
<accession>A0ABQ3E9A0</accession>
<evidence type="ECO:0000313" key="2">
    <source>
        <dbReference type="EMBL" id="GHB30631.1"/>
    </source>
</evidence>
<dbReference type="Gene3D" id="1.20.120.330">
    <property type="entry name" value="Nucleotidyltransferases domain 2"/>
    <property type="match status" value="1"/>
</dbReference>
<sequence>MPDRLFDVANMLRTMNLNDRSELDQPVMRSVINRAYYAAFLVARDYCQESGIDCGHSTSHDRIVRALEAQRKWRKQGRQLGQIKQLRHESDYDWNQTITDSDMRKAVRTSNEILQAFGKR</sequence>
<name>A0ABQ3E9A0_9GAMM</name>
<dbReference type="Pfam" id="PF05168">
    <property type="entry name" value="HEPN"/>
    <property type="match status" value="1"/>
</dbReference>
<evidence type="ECO:0000259" key="1">
    <source>
        <dbReference type="Pfam" id="PF05168"/>
    </source>
</evidence>
<evidence type="ECO:0000313" key="3">
    <source>
        <dbReference type="Proteomes" id="UP000646745"/>
    </source>
</evidence>
<dbReference type="RefSeq" id="WP_189445704.1">
    <property type="nucleotide sequence ID" value="NZ_BMZI01000007.1"/>
</dbReference>
<feature type="domain" description="HEPN" evidence="1">
    <location>
        <begin position="28"/>
        <end position="116"/>
    </location>
</feature>